<name>A0A0E9T7V5_ANGAN</name>
<evidence type="ECO:0000313" key="1">
    <source>
        <dbReference type="EMBL" id="JAH49744.1"/>
    </source>
</evidence>
<dbReference type="AlphaFoldDB" id="A0A0E9T7V5"/>
<reference evidence="1" key="1">
    <citation type="submission" date="2014-11" db="EMBL/GenBank/DDBJ databases">
        <authorList>
            <person name="Amaro Gonzalez C."/>
        </authorList>
    </citation>
    <scope>NUCLEOTIDE SEQUENCE</scope>
</reference>
<dbReference type="EMBL" id="GBXM01058833">
    <property type="protein sequence ID" value="JAH49744.1"/>
    <property type="molecule type" value="Transcribed_RNA"/>
</dbReference>
<sequence>MLLSPTKLHHTLTSLCTTIYRLKSD</sequence>
<organism evidence="1">
    <name type="scientific">Anguilla anguilla</name>
    <name type="common">European freshwater eel</name>
    <name type="synonym">Muraena anguilla</name>
    <dbReference type="NCBI Taxonomy" id="7936"/>
    <lineage>
        <taxon>Eukaryota</taxon>
        <taxon>Metazoa</taxon>
        <taxon>Chordata</taxon>
        <taxon>Craniata</taxon>
        <taxon>Vertebrata</taxon>
        <taxon>Euteleostomi</taxon>
        <taxon>Actinopterygii</taxon>
        <taxon>Neopterygii</taxon>
        <taxon>Teleostei</taxon>
        <taxon>Anguilliformes</taxon>
        <taxon>Anguillidae</taxon>
        <taxon>Anguilla</taxon>
    </lineage>
</organism>
<accession>A0A0E9T7V5</accession>
<proteinExistence type="predicted"/>
<reference evidence="1" key="2">
    <citation type="journal article" date="2015" name="Fish Shellfish Immunol.">
        <title>Early steps in the European eel (Anguilla anguilla)-Vibrio vulnificus interaction in the gills: Role of the RtxA13 toxin.</title>
        <authorList>
            <person name="Callol A."/>
            <person name="Pajuelo D."/>
            <person name="Ebbesson L."/>
            <person name="Teles M."/>
            <person name="MacKenzie S."/>
            <person name="Amaro C."/>
        </authorList>
    </citation>
    <scope>NUCLEOTIDE SEQUENCE</scope>
</reference>
<protein>
    <submittedName>
        <fullName evidence="1">Uncharacterized protein</fullName>
    </submittedName>
</protein>